<proteinExistence type="predicted"/>
<dbReference type="RefSeq" id="WP_009581757.1">
    <property type="nucleotide sequence ID" value="NZ_AMZN01000066.1"/>
</dbReference>
<comment type="caution">
    <text evidence="2">The sequence shown here is derived from an EMBL/GenBank/DDBJ whole genome shotgun (WGS) entry which is preliminary data.</text>
</comment>
<organism evidence="2 3">
    <name type="scientific">Fulvivirga imtechensis AK7</name>
    <dbReference type="NCBI Taxonomy" id="1237149"/>
    <lineage>
        <taxon>Bacteria</taxon>
        <taxon>Pseudomonadati</taxon>
        <taxon>Bacteroidota</taxon>
        <taxon>Cytophagia</taxon>
        <taxon>Cytophagales</taxon>
        <taxon>Fulvivirgaceae</taxon>
        <taxon>Fulvivirga</taxon>
    </lineage>
</organism>
<dbReference type="AlphaFoldDB" id="L8JLQ9"/>
<dbReference type="InterPro" id="IPR014229">
    <property type="entry name" value="Spore_YtfJ"/>
</dbReference>
<sequence>MNFETLLERLTDFIQKEVKTETVIGEPFKLGEFTCVPVVKVGIGFGSGGGHGDSTKTGKGEGGGAGGGIGIDPIGFLVTKENEISFINTHQSKSIAGIFEKVPDLIEKLTKRKEKEKATA</sequence>
<evidence type="ECO:0000313" key="2">
    <source>
        <dbReference type="EMBL" id="ELR69866.1"/>
    </source>
</evidence>
<feature type="region of interest" description="Disordered" evidence="1">
    <location>
        <begin position="47"/>
        <end position="67"/>
    </location>
</feature>
<name>L8JLQ9_9BACT</name>
<evidence type="ECO:0000256" key="1">
    <source>
        <dbReference type="SAM" id="MobiDB-lite"/>
    </source>
</evidence>
<evidence type="ECO:0000313" key="3">
    <source>
        <dbReference type="Proteomes" id="UP000011135"/>
    </source>
</evidence>
<accession>L8JLQ9</accession>
<evidence type="ECO:0008006" key="4">
    <source>
        <dbReference type="Google" id="ProtNLM"/>
    </source>
</evidence>
<dbReference type="eggNOG" id="COG3874">
    <property type="taxonomic scope" value="Bacteria"/>
</dbReference>
<keyword evidence="3" id="KW-1185">Reference proteome</keyword>
<gene>
    <name evidence="2" type="ORF">C900_04569</name>
</gene>
<dbReference type="EMBL" id="AMZN01000066">
    <property type="protein sequence ID" value="ELR69866.1"/>
    <property type="molecule type" value="Genomic_DNA"/>
</dbReference>
<reference evidence="2 3" key="1">
    <citation type="submission" date="2012-12" db="EMBL/GenBank/DDBJ databases">
        <title>Genome assembly of Fulvivirga imtechensis AK7.</title>
        <authorList>
            <person name="Nupur N."/>
            <person name="Khatri I."/>
            <person name="Kumar R."/>
            <person name="Subramanian S."/>
            <person name="Pinnaka A."/>
        </authorList>
    </citation>
    <scope>NUCLEOTIDE SEQUENCE [LARGE SCALE GENOMIC DNA]</scope>
    <source>
        <strain evidence="2 3">AK7</strain>
    </source>
</reference>
<dbReference type="PIRSF" id="PIRSF021377">
    <property type="entry name" value="YtfJ"/>
    <property type="match status" value="1"/>
</dbReference>
<dbReference type="PANTHER" id="PTHR39162">
    <property type="entry name" value="GLL3345 PROTEIN"/>
    <property type="match status" value="1"/>
</dbReference>
<dbReference type="Pfam" id="PF09579">
    <property type="entry name" value="Spore_YtfJ"/>
    <property type="match status" value="1"/>
</dbReference>
<dbReference type="PANTHER" id="PTHR39162:SF1">
    <property type="entry name" value="SPORULATION PROTEIN YTFJ"/>
    <property type="match status" value="1"/>
</dbReference>
<protein>
    <recommendedName>
        <fullName evidence="4">Sporulation protein YtfJ</fullName>
    </recommendedName>
</protein>
<dbReference type="Proteomes" id="UP000011135">
    <property type="component" value="Unassembled WGS sequence"/>
</dbReference>